<evidence type="ECO:0000259" key="10">
    <source>
        <dbReference type="PROSITE" id="PS50885"/>
    </source>
</evidence>
<gene>
    <name evidence="11" type="ORF">J8TS2_30250</name>
</gene>
<dbReference type="SMART" id="SM00283">
    <property type="entry name" value="MA"/>
    <property type="match status" value="1"/>
</dbReference>
<dbReference type="PANTHER" id="PTHR32089">
    <property type="entry name" value="METHYL-ACCEPTING CHEMOTAXIS PROTEIN MCPB"/>
    <property type="match status" value="1"/>
</dbReference>
<keyword evidence="4 6" id="KW-0807">Transducer</keyword>
<dbReference type="SMART" id="SM00304">
    <property type="entry name" value="HAMP"/>
    <property type="match status" value="2"/>
</dbReference>
<sequence>MKHNRLTLKLGTMIMGILLFCILVISLSMYRTNYNEIKKTAGIELYGCANITTALVNPTDIEKILAGDSTLSAKLGNEIGWTTEHKHIFEGQYIIDPKGVVLAVDENVAKQGIAVGDQFEIDKEAIAELLETKAPTYSDVYAFAGMKRLTGYAPIFKDHNPNNEIIAISAIDFEAGILHERTWQMVKGSLLFSIIPILLLGLVTIFLIKRATDPLNKIIVYARKVAEGDLTGTELDLNQKDEIGQLSTDLNQLVIHFRDILGQVSRNSEEVAQASLQLASGTEELAESAEQNSSDLQKVQTSSQLQVEIVQKTNETLNDISLRTQRISKRAHTLNEASVQTLKQTENGDQTLQKAILQMGLMNDRMGDLTDSMGVLSKKSEQIDQILTAITTISDQTNLLALNAAIEASRAGEHGKGFAVVAAEIRKLAEQSAQSAQQIGILIHEIQEDTRNVAVVTTQSVQGVKLGREMIESGGLAFKGIHESITTVTNEIRDMYNEITKINESVQLIVAGMKSVEEKANENRNSTNEIAANTEEQTAGIEEIAALMETMQTMTENLQDKVKNFKLSS</sequence>
<proteinExistence type="inferred from homology"/>
<evidence type="ECO:0000256" key="1">
    <source>
        <dbReference type="ARBA" id="ARBA00004236"/>
    </source>
</evidence>
<evidence type="ECO:0008006" key="13">
    <source>
        <dbReference type="Google" id="ProtNLM"/>
    </source>
</evidence>
<keyword evidence="12" id="KW-1185">Reference proteome</keyword>
<dbReference type="Pfam" id="PF00672">
    <property type="entry name" value="HAMP"/>
    <property type="match status" value="1"/>
</dbReference>
<keyword evidence="3 8" id="KW-0472">Membrane</keyword>
<dbReference type="EMBL" id="BORB01000028">
    <property type="protein sequence ID" value="GIN58706.1"/>
    <property type="molecule type" value="Genomic_DNA"/>
</dbReference>
<dbReference type="PROSITE" id="PS50885">
    <property type="entry name" value="HAMP"/>
    <property type="match status" value="1"/>
</dbReference>
<dbReference type="Gene3D" id="6.10.340.10">
    <property type="match status" value="1"/>
</dbReference>
<evidence type="ECO:0000256" key="3">
    <source>
        <dbReference type="ARBA" id="ARBA00023136"/>
    </source>
</evidence>
<comment type="subcellular location">
    <subcellularLocation>
        <location evidence="1">Cell membrane</location>
    </subcellularLocation>
</comment>
<evidence type="ECO:0000256" key="2">
    <source>
        <dbReference type="ARBA" id="ARBA00022475"/>
    </source>
</evidence>
<evidence type="ECO:0000259" key="9">
    <source>
        <dbReference type="PROSITE" id="PS50111"/>
    </source>
</evidence>
<feature type="coiled-coil region" evidence="7">
    <location>
        <begin position="516"/>
        <end position="564"/>
    </location>
</feature>
<dbReference type="Pfam" id="PF00015">
    <property type="entry name" value="MCPsignal"/>
    <property type="match status" value="1"/>
</dbReference>
<name>A0ABQ4KMK6_9BACI</name>
<evidence type="ECO:0000256" key="6">
    <source>
        <dbReference type="PROSITE-ProRule" id="PRU00284"/>
    </source>
</evidence>
<dbReference type="InterPro" id="IPR003660">
    <property type="entry name" value="HAMP_dom"/>
</dbReference>
<dbReference type="CDD" id="cd11386">
    <property type="entry name" value="MCP_signal"/>
    <property type="match status" value="1"/>
</dbReference>
<protein>
    <recommendedName>
        <fullName evidence="13">Methyl-accepting chemotaxis protein</fullName>
    </recommendedName>
</protein>
<dbReference type="RefSeq" id="WP_212966832.1">
    <property type="nucleotide sequence ID" value="NZ_BORB01000028.1"/>
</dbReference>
<feature type="transmembrane region" description="Helical" evidence="8">
    <location>
        <begin position="12"/>
        <end position="30"/>
    </location>
</feature>
<feature type="transmembrane region" description="Helical" evidence="8">
    <location>
        <begin position="190"/>
        <end position="208"/>
    </location>
</feature>
<evidence type="ECO:0000256" key="5">
    <source>
        <dbReference type="ARBA" id="ARBA00029447"/>
    </source>
</evidence>
<dbReference type="SUPFAM" id="SSF58104">
    <property type="entry name" value="Methyl-accepting chemotaxis protein (MCP) signaling domain"/>
    <property type="match status" value="1"/>
</dbReference>
<evidence type="ECO:0000256" key="4">
    <source>
        <dbReference type="ARBA" id="ARBA00023224"/>
    </source>
</evidence>
<dbReference type="CDD" id="cd06225">
    <property type="entry name" value="HAMP"/>
    <property type="match status" value="1"/>
</dbReference>
<evidence type="ECO:0000313" key="11">
    <source>
        <dbReference type="EMBL" id="GIN58706.1"/>
    </source>
</evidence>
<keyword evidence="8" id="KW-0812">Transmembrane</keyword>
<dbReference type="Proteomes" id="UP000679950">
    <property type="component" value="Unassembled WGS sequence"/>
</dbReference>
<keyword evidence="2" id="KW-1003">Cell membrane</keyword>
<accession>A0ABQ4KMK6</accession>
<keyword evidence="7" id="KW-0175">Coiled coil</keyword>
<evidence type="ECO:0000256" key="7">
    <source>
        <dbReference type="SAM" id="Coils"/>
    </source>
</evidence>
<evidence type="ECO:0000256" key="8">
    <source>
        <dbReference type="SAM" id="Phobius"/>
    </source>
</evidence>
<dbReference type="PANTHER" id="PTHR32089:SF114">
    <property type="entry name" value="METHYL-ACCEPTING CHEMOTAXIS PROTEIN MCPB"/>
    <property type="match status" value="1"/>
</dbReference>
<dbReference type="InterPro" id="IPR004089">
    <property type="entry name" value="MCPsignal_dom"/>
</dbReference>
<reference evidence="11 12" key="1">
    <citation type="submission" date="2021-03" db="EMBL/GenBank/DDBJ databases">
        <title>Antimicrobial resistance genes in bacteria isolated from Japanese honey, and their potential for conferring macrolide and lincosamide resistance in the American foulbrood pathogen Paenibacillus larvae.</title>
        <authorList>
            <person name="Okamoto M."/>
            <person name="Kumagai M."/>
            <person name="Kanamori H."/>
            <person name="Takamatsu D."/>
        </authorList>
    </citation>
    <scope>NUCLEOTIDE SEQUENCE [LARGE SCALE GENOMIC DNA]</scope>
    <source>
        <strain evidence="11 12">J8TS2</strain>
    </source>
</reference>
<dbReference type="PROSITE" id="PS50111">
    <property type="entry name" value="CHEMOTAXIS_TRANSDUC_2"/>
    <property type="match status" value="1"/>
</dbReference>
<feature type="domain" description="HAMP" evidence="10">
    <location>
        <begin position="209"/>
        <end position="262"/>
    </location>
</feature>
<dbReference type="Gene3D" id="1.10.287.950">
    <property type="entry name" value="Methyl-accepting chemotaxis protein"/>
    <property type="match status" value="1"/>
</dbReference>
<organism evidence="11 12">
    <name type="scientific">Lederbergia ruris</name>
    <dbReference type="NCBI Taxonomy" id="217495"/>
    <lineage>
        <taxon>Bacteria</taxon>
        <taxon>Bacillati</taxon>
        <taxon>Bacillota</taxon>
        <taxon>Bacilli</taxon>
        <taxon>Bacillales</taxon>
        <taxon>Bacillaceae</taxon>
        <taxon>Lederbergia</taxon>
    </lineage>
</organism>
<feature type="domain" description="Methyl-accepting transducer" evidence="9">
    <location>
        <begin position="281"/>
        <end position="552"/>
    </location>
</feature>
<comment type="similarity">
    <text evidence="5">Belongs to the methyl-accepting chemotaxis (MCP) protein family.</text>
</comment>
<comment type="caution">
    <text evidence="11">The sequence shown here is derived from an EMBL/GenBank/DDBJ whole genome shotgun (WGS) entry which is preliminary data.</text>
</comment>
<evidence type="ECO:0000313" key="12">
    <source>
        <dbReference type="Proteomes" id="UP000679950"/>
    </source>
</evidence>
<keyword evidence="8" id="KW-1133">Transmembrane helix</keyword>